<dbReference type="EMBL" id="ML977157">
    <property type="protein sequence ID" value="KAF1986402.1"/>
    <property type="molecule type" value="Genomic_DNA"/>
</dbReference>
<sequence>MNKTINTNPKTYRGFTVTIDSGELCVNLGRSHAGFSSLEPPLLERVFGFLVAKSHQRALTLVNKQTYSALAKLLCENITIVLSGDEQALVAKYKRSLLAQDDEKLENIKSIKCVLDASAPPSSTYKAVAEAFINGLPVLCLQYWSWPAEIPLPASLSRRLWSHQFDSKNVDFYEWTVRSNWGKAKALLQHHKQLEQMSVSPRSPNGVQYLDIVLSKARSIRSLSVDLHMYQDGAYSLGTCPPLFTDGRSGELLRAPPSLSSLSLRNVDLIVSKDTWHAMFAKGELQTLELINCSGTRQFLNEPVWKDSKFSQLRDISVVLHSEYDRGRSVVDGTLSRVESQANAKARSTLLPAVSGSVYQHIFIQLGSVVPEQQSISREFRKHCSTVESLYLDVAVREVLDFSDTLEEEMPRLRQLAVPINWKLEELFINSDKLCRQVEKLLLLSPELKVLALLGNPVGAFTASAAAAEENGDSDNETEHASDEMSMEANLSPRKEFLSPPPKPYQEEQKQGANGKGDGKRPSDSRHVPSAHVQLGNEDDFRAAVEREVQRITGPGSPKLRTKESQLLGSERSAGLASSKYSKDHLGRPRQPVWDIKPKSKPSLASLAPKVNSGEARNESKDAIDPKSNAETADAEASSLRSPIVGQPAVFAAYSDPRVQPGTTSRNTQSLSARKSAGTIWANGFKRNNPPAWLDGADDSEASFGDLSDQYEGPKSNAIEKSLGRYLLERLASEVFRTAARLGSPLRVLVFGKITATDDNDDAAQVFVKGHVQSPIPEGMRKSKDASGSDVVAVAVSLEMLRQMGEEVDGLVKAREMAKLHMLEETFKEEEMPGCWDTNGSTTFSNDCIPNDYSSHGTDSGSCCSSGDVIYTPTSSSPPRLNFYQYSFDFDTTTGSNSEFGDTVYTPFTDEEAGSLEDGATFASRPDAESNSDSDSGNTVFTPLSDEDSESGEWNDNIGRHFTVQDFEYYWGHVDLDDCWCYHLDDVLEGNYLTPHEDTDDCWCYEK</sequence>
<dbReference type="AlphaFoldDB" id="A0A6G1H017"/>
<evidence type="ECO:0000256" key="1">
    <source>
        <dbReference type="SAM" id="MobiDB-lite"/>
    </source>
</evidence>
<feature type="compositionally biased region" description="Basic and acidic residues" evidence="1">
    <location>
        <begin position="539"/>
        <end position="550"/>
    </location>
</feature>
<evidence type="ECO:0000313" key="2">
    <source>
        <dbReference type="EMBL" id="KAF1986402.1"/>
    </source>
</evidence>
<organism evidence="2 3">
    <name type="scientific">Aulographum hederae CBS 113979</name>
    <dbReference type="NCBI Taxonomy" id="1176131"/>
    <lineage>
        <taxon>Eukaryota</taxon>
        <taxon>Fungi</taxon>
        <taxon>Dikarya</taxon>
        <taxon>Ascomycota</taxon>
        <taxon>Pezizomycotina</taxon>
        <taxon>Dothideomycetes</taxon>
        <taxon>Pleosporomycetidae</taxon>
        <taxon>Aulographales</taxon>
        <taxon>Aulographaceae</taxon>
    </lineage>
</organism>
<reference evidence="2" key="1">
    <citation type="journal article" date="2020" name="Stud. Mycol.">
        <title>101 Dothideomycetes genomes: a test case for predicting lifestyles and emergence of pathogens.</title>
        <authorList>
            <person name="Haridas S."/>
            <person name="Albert R."/>
            <person name="Binder M."/>
            <person name="Bloem J."/>
            <person name="Labutti K."/>
            <person name="Salamov A."/>
            <person name="Andreopoulos B."/>
            <person name="Baker S."/>
            <person name="Barry K."/>
            <person name="Bills G."/>
            <person name="Bluhm B."/>
            <person name="Cannon C."/>
            <person name="Castanera R."/>
            <person name="Culley D."/>
            <person name="Daum C."/>
            <person name="Ezra D."/>
            <person name="Gonzalez J."/>
            <person name="Henrissat B."/>
            <person name="Kuo A."/>
            <person name="Liang C."/>
            <person name="Lipzen A."/>
            <person name="Lutzoni F."/>
            <person name="Magnuson J."/>
            <person name="Mondo S."/>
            <person name="Nolan M."/>
            <person name="Ohm R."/>
            <person name="Pangilinan J."/>
            <person name="Park H.-J."/>
            <person name="Ramirez L."/>
            <person name="Alfaro M."/>
            <person name="Sun H."/>
            <person name="Tritt A."/>
            <person name="Yoshinaga Y."/>
            <person name="Zwiers L.-H."/>
            <person name="Turgeon B."/>
            <person name="Goodwin S."/>
            <person name="Spatafora J."/>
            <person name="Crous P."/>
            <person name="Grigoriev I."/>
        </authorList>
    </citation>
    <scope>NUCLEOTIDE SEQUENCE</scope>
    <source>
        <strain evidence="2">CBS 113979</strain>
    </source>
</reference>
<accession>A0A6G1H017</accession>
<dbReference type="Proteomes" id="UP000800041">
    <property type="component" value="Unassembled WGS sequence"/>
</dbReference>
<protein>
    <submittedName>
        <fullName evidence="2">Uncharacterized protein</fullName>
    </submittedName>
</protein>
<evidence type="ECO:0000313" key="3">
    <source>
        <dbReference type="Proteomes" id="UP000800041"/>
    </source>
</evidence>
<feature type="compositionally biased region" description="Polar residues" evidence="1">
    <location>
        <begin position="929"/>
        <end position="942"/>
    </location>
</feature>
<feature type="compositionally biased region" description="Basic and acidic residues" evidence="1">
    <location>
        <begin position="517"/>
        <end position="527"/>
    </location>
</feature>
<proteinExistence type="predicted"/>
<name>A0A6G1H017_9PEZI</name>
<feature type="compositionally biased region" description="Basic and acidic residues" evidence="1">
    <location>
        <begin position="616"/>
        <end position="625"/>
    </location>
</feature>
<gene>
    <name evidence="2" type="ORF">K402DRAFT_463688</name>
</gene>
<keyword evidence="3" id="KW-1185">Reference proteome</keyword>
<feature type="region of interest" description="Disordered" evidence="1">
    <location>
        <begin position="921"/>
        <end position="952"/>
    </location>
</feature>
<feature type="region of interest" description="Disordered" evidence="1">
    <location>
        <begin position="466"/>
        <end position="640"/>
    </location>
</feature>